<dbReference type="RefSeq" id="WP_179729846.1">
    <property type="nucleotide sequence ID" value="NZ_BAABEF010000001.1"/>
</dbReference>
<reference evidence="1 2" key="1">
    <citation type="submission" date="2020-07" db="EMBL/GenBank/DDBJ databases">
        <title>Sequencing the genomes of 1000 actinobacteria strains.</title>
        <authorList>
            <person name="Klenk H.-P."/>
        </authorList>
    </citation>
    <scope>NUCLEOTIDE SEQUENCE [LARGE SCALE GENOMIC DNA]</scope>
    <source>
        <strain evidence="1 2">DSM 19082</strain>
    </source>
</reference>
<keyword evidence="1" id="KW-0378">Hydrolase</keyword>
<evidence type="ECO:0000313" key="2">
    <source>
        <dbReference type="Proteomes" id="UP000582231"/>
    </source>
</evidence>
<keyword evidence="1" id="KW-0255">Endonuclease</keyword>
<comment type="caution">
    <text evidence="1">The sequence shown here is derived from an EMBL/GenBank/DDBJ whole genome shotgun (WGS) entry which is preliminary data.</text>
</comment>
<keyword evidence="2" id="KW-1185">Reference proteome</keyword>
<gene>
    <name evidence="1" type="ORF">BJ958_005403</name>
</gene>
<dbReference type="Gene3D" id="1.10.30.50">
    <property type="match status" value="1"/>
</dbReference>
<protein>
    <submittedName>
        <fullName evidence="1">5-methylcytosine-specific restriction endonuclease McrA</fullName>
    </submittedName>
</protein>
<name>A0A852RK03_9ACTN</name>
<dbReference type="GO" id="GO:0004519">
    <property type="term" value="F:endonuclease activity"/>
    <property type="evidence" value="ECO:0007669"/>
    <property type="project" value="UniProtKB-KW"/>
</dbReference>
<organism evidence="1 2">
    <name type="scientific">Nocardioides kongjuensis</name>
    <dbReference type="NCBI Taxonomy" id="349522"/>
    <lineage>
        <taxon>Bacteria</taxon>
        <taxon>Bacillati</taxon>
        <taxon>Actinomycetota</taxon>
        <taxon>Actinomycetes</taxon>
        <taxon>Propionibacteriales</taxon>
        <taxon>Nocardioidaceae</taxon>
        <taxon>Nocardioides</taxon>
    </lineage>
</organism>
<proteinExistence type="predicted"/>
<sequence length="99" mass="11159">MTRRSWSGRTITRITAYLRRRDGNTCWLCHHPVAQDSGSIDHIHPVSTHPDLEHTPTNWKLAHLTRAGTEQGCDHPGCTCPGNKGRKAQPWTAPPSRSW</sequence>
<keyword evidence="1" id="KW-0540">Nuclease</keyword>
<dbReference type="EMBL" id="JACCBF010000001">
    <property type="protein sequence ID" value="NYD33857.1"/>
    <property type="molecule type" value="Genomic_DNA"/>
</dbReference>
<accession>A0A852RK03</accession>
<dbReference type="Proteomes" id="UP000582231">
    <property type="component" value="Unassembled WGS sequence"/>
</dbReference>
<dbReference type="AlphaFoldDB" id="A0A852RK03"/>
<evidence type="ECO:0000313" key="1">
    <source>
        <dbReference type="EMBL" id="NYD33857.1"/>
    </source>
</evidence>